<dbReference type="InterPro" id="IPR052755">
    <property type="entry name" value="Lysozyme_Inhibitor_LprI"/>
</dbReference>
<dbReference type="EMBL" id="FNTJ01000002">
    <property type="protein sequence ID" value="SEC83635.1"/>
    <property type="molecule type" value="Genomic_DNA"/>
</dbReference>
<evidence type="ECO:0000313" key="2">
    <source>
        <dbReference type="EMBL" id="SEC83635.1"/>
    </source>
</evidence>
<evidence type="ECO:0000313" key="3">
    <source>
        <dbReference type="Proteomes" id="UP000198982"/>
    </source>
</evidence>
<feature type="signal peptide" evidence="1">
    <location>
        <begin position="1"/>
        <end position="24"/>
    </location>
</feature>
<keyword evidence="3" id="KW-1185">Reference proteome</keyword>
<dbReference type="Proteomes" id="UP000198982">
    <property type="component" value="Unassembled WGS sequence"/>
</dbReference>
<dbReference type="PANTHER" id="PTHR37549">
    <property type="entry name" value="LIPOPROTEIN LPRI"/>
    <property type="match status" value="1"/>
</dbReference>
<reference evidence="3" key="1">
    <citation type="submission" date="2016-10" db="EMBL/GenBank/DDBJ databases">
        <authorList>
            <person name="Varghese N."/>
            <person name="Submissions S."/>
        </authorList>
    </citation>
    <scope>NUCLEOTIDE SEQUENCE [LARGE SCALE GENOMIC DNA]</scope>
    <source>
        <strain evidence="3">DSM 9751</strain>
    </source>
</reference>
<accession>A0A1H4VRP7</accession>
<proteinExistence type="predicted"/>
<protein>
    <recommendedName>
        <fullName evidence="4">Lysozyme inhibitor LprI N-terminal domain-containing protein</fullName>
    </recommendedName>
</protein>
<organism evidence="2 3">
    <name type="scientific">Pseudomonas saponiphila</name>
    <dbReference type="NCBI Taxonomy" id="556534"/>
    <lineage>
        <taxon>Bacteria</taxon>
        <taxon>Pseudomonadati</taxon>
        <taxon>Pseudomonadota</taxon>
        <taxon>Gammaproteobacteria</taxon>
        <taxon>Pseudomonadales</taxon>
        <taxon>Pseudomonadaceae</taxon>
        <taxon>Pseudomonas</taxon>
    </lineage>
</organism>
<dbReference type="RefSeq" id="WP_092318688.1">
    <property type="nucleotide sequence ID" value="NZ_FNTJ01000002.1"/>
</dbReference>
<gene>
    <name evidence="2" type="ORF">SAMN05216178_5061</name>
</gene>
<dbReference type="AlphaFoldDB" id="A0A1H4VRP7"/>
<feature type="chain" id="PRO_5011467939" description="Lysozyme inhibitor LprI N-terminal domain-containing protein" evidence="1">
    <location>
        <begin position="25"/>
        <end position="376"/>
    </location>
</feature>
<evidence type="ECO:0000256" key="1">
    <source>
        <dbReference type="SAM" id="SignalP"/>
    </source>
</evidence>
<dbReference type="PROSITE" id="PS51257">
    <property type="entry name" value="PROKAR_LIPOPROTEIN"/>
    <property type="match status" value="1"/>
</dbReference>
<name>A0A1H4VRP7_9PSED</name>
<dbReference type="GO" id="GO:0005576">
    <property type="term" value="C:extracellular region"/>
    <property type="evidence" value="ECO:0007669"/>
    <property type="project" value="TreeGrafter"/>
</dbReference>
<sequence length="376" mass="42274">MKFPLPSLVVTGLALAACMSQVQAAGFDCAKASTLVEKTVCATPTLSAQDDELNRRYKTLKHLQVFRLLQTQWLREVRDTCIDSDCLESAYRAQVKMLTLLPIPPAPAKGDLLPMDPTRQYRLQDPDDWQRFTLAKFTAAPPQGDQQIVDAQVLDGVLHVVLFVGQYQRGLEGYVGTLYEYADDQPGLYPIARDIGFVGWATPGANDQGQRFAGIVDGMFYFRQRSGGELQHSMRYRLGSRSAPEASQQVFQSPSNTLRHARARVGQDLNQENYSLSLDYDRQSNNTYSENVTEHNEVEAGWSIVNPTWSETRPVMYFDNEGPRACIWRVDVQYKVLSKIVPEHEAISARPVDIHGREAVVYLEGDQLKLAINPDD</sequence>
<keyword evidence="1" id="KW-0732">Signal</keyword>
<dbReference type="PANTHER" id="PTHR37549:SF1">
    <property type="entry name" value="LIPOPROTEIN LPRI"/>
    <property type="match status" value="1"/>
</dbReference>
<evidence type="ECO:0008006" key="4">
    <source>
        <dbReference type="Google" id="ProtNLM"/>
    </source>
</evidence>